<name>A0ABD3GYQ6_9MARC</name>
<protein>
    <submittedName>
        <fullName evidence="2">Uncharacterized protein</fullName>
    </submittedName>
</protein>
<evidence type="ECO:0000313" key="3">
    <source>
        <dbReference type="Proteomes" id="UP001633002"/>
    </source>
</evidence>
<dbReference type="Proteomes" id="UP001633002">
    <property type="component" value="Unassembled WGS sequence"/>
</dbReference>
<gene>
    <name evidence="2" type="ORF">R1sor_002400</name>
</gene>
<accession>A0ABD3GYQ6</accession>
<keyword evidence="3" id="KW-1185">Reference proteome</keyword>
<feature type="region of interest" description="Disordered" evidence="1">
    <location>
        <begin position="364"/>
        <end position="389"/>
    </location>
</feature>
<sequence length="389" mass="44445">MLVRWIVTSPNSPLTGFARYQEDYNSWVELATDYSIPDKWLEEMLKFIPDKPEKEVVAEDVSSSDGEDEDSSKKKKKKKPKKKSTSADVLPSQIKTQLHKFHCAKHGGEIPQRLQPWEVLEIKDITQYQLTIDEKHNCKLVFLDLTHPYIDAWDKQEFSCFLGIIRELTDAKEFAIVALVYAFVSLGAEDYRPKLHEDIQCQPFSSEYVTKKAAEDFVVAKGEGSLADNLKNKVPRWEFVNLSSPDGKPLVHPICKRRNFCIRLLTNLSAEGSTVLDFFSGGVFAREALFLKRDVIYFANNEPEANFLREYTKEFLLVSERLKNWTAKYKSAKCPASASQQPALASSSQQPALRLRAVSPLTPQRMNIRLPVKPRLPRSSSMKKCGKRH</sequence>
<comment type="caution">
    <text evidence="2">The sequence shown here is derived from an EMBL/GenBank/DDBJ whole genome shotgun (WGS) entry which is preliminary data.</text>
</comment>
<dbReference type="EMBL" id="JBJQOH010000006">
    <property type="protein sequence ID" value="KAL3684378.1"/>
    <property type="molecule type" value="Genomic_DNA"/>
</dbReference>
<proteinExistence type="predicted"/>
<reference evidence="2 3" key="1">
    <citation type="submission" date="2024-09" db="EMBL/GenBank/DDBJ databases">
        <title>Chromosome-scale assembly of Riccia sorocarpa.</title>
        <authorList>
            <person name="Paukszto L."/>
        </authorList>
    </citation>
    <scope>NUCLEOTIDE SEQUENCE [LARGE SCALE GENOMIC DNA]</scope>
    <source>
        <strain evidence="2">LP-2024</strain>
        <tissue evidence="2">Aerial parts of the thallus</tissue>
    </source>
</reference>
<feature type="region of interest" description="Disordered" evidence="1">
    <location>
        <begin position="55"/>
        <end position="89"/>
    </location>
</feature>
<feature type="compositionally biased region" description="Basic residues" evidence="1">
    <location>
        <begin position="73"/>
        <end position="84"/>
    </location>
</feature>
<evidence type="ECO:0000313" key="2">
    <source>
        <dbReference type="EMBL" id="KAL3684378.1"/>
    </source>
</evidence>
<dbReference type="AlphaFoldDB" id="A0ABD3GYQ6"/>
<dbReference type="SUPFAM" id="SSF53335">
    <property type="entry name" value="S-adenosyl-L-methionine-dependent methyltransferases"/>
    <property type="match status" value="1"/>
</dbReference>
<dbReference type="InterPro" id="IPR029063">
    <property type="entry name" value="SAM-dependent_MTases_sf"/>
</dbReference>
<evidence type="ECO:0000256" key="1">
    <source>
        <dbReference type="SAM" id="MobiDB-lite"/>
    </source>
</evidence>
<organism evidence="2 3">
    <name type="scientific">Riccia sorocarpa</name>
    <dbReference type="NCBI Taxonomy" id="122646"/>
    <lineage>
        <taxon>Eukaryota</taxon>
        <taxon>Viridiplantae</taxon>
        <taxon>Streptophyta</taxon>
        <taxon>Embryophyta</taxon>
        <taxon>Marchantiophyta</taxon>
        <taxon>Marchantiopsida</taxon>
        <taxon>Marchantiidae</taxon>
        <taxon>Marchantiales</taxon>
        <taxon>Ricciaceae</taxon>
        <taxon>Riccia</taxon>
    </lineage>
</organism>